<name>A0A5K1JZ61_9APHY</name>
<evidence type="ECO:0000313" key="2">
    <source>
        <dbReference type="EMBL" id="VWO98255.1"/>
    </source>
</evidence>
<dbReference type="GO" id="GO:0004497">
    <property type="term" value="F:monooxygenase activity"/>
    <property type="evidence" value="ECO:0007669"/>
    <property type="project" value="UniProtKB-KW"/>
</dbReference>
<keyword evidence="1" id="KW-1133">Transmembrane helix</keyword>
<feature type="transmembrane region" description="Helical" evidence="1">
    <location>
        <begin position="97"/>
        <end position="117"/>
    </location>
</feature>
<feature type="transmembrane region" description="Helical" evidence="1">
    <location>
        <begin position="191"/>
        <end position="211"/>
    </location>
</feature>
<dbReference type="AlphaFoldDB" id="A0A5K1JZ61"/>
<feature type="transmembrane region" description="Helical" evidence="1">
    <location>
        <begin position="20"/>
        <end position="42"/>
    </location>
</feature>
<dbReference type="EMBL" id="LR726836">
    <property type="protein sequence ID" value="VWO98255.1"/>
    <property type="molecule type" value="Genomic_DNA"/>
</dbReference>
<organism evidence="2">
    <name type="scientific">Ganoderma boninense</name>
    <dbReference type="NCBI Taxonomy" id="34458"/>
    <lineage>
        <taxon>Eukaryota</taxon>
        <taxon>Fungi</taxon>
        <taxon>Dikarya</taxon>
        <taxon>Basidiomycota</taxon>
        <taxon>Agaricomycotina</taxon>
        <taxon>Agaricomycetes</taxon>
        <taxon>Polyporales</taxon>
        <taxon>Polyporaceae</taxon>
        <taxon>Ganoderma</taxon>
    </lineage>
</organism>
<sequence>MCMYTLVIRARYRQGKCGVFLIVALLFFVFASLDVALLLRHILDAFIWYQGPGGAIQEFSDISYWVNSMKMVTFVAQTSIADGMLIYRCYIVYSGSWLAVAPLCILWAAGIVMEVFTCVLEFSIHGDATKLINSVQITPFVTSMLAITLALNTIATSLIVYKIWSIEHRSKVVFAITGGTDTTRLRRAMHIIIESGLMYTVSVVILFILYLTSNNAQFAVSDCGIAFNLIIIRIDQCKTTVATDTSMMTLYSGREQQRSGRCAHRSPVRFRFSRQTAATYSSTTDVDHAESGYGCGCRAPAVAVMAFKHTCALQPEPESCTGHGEDFMLATPPSCSLKSPASEC</sequence>
<protein>
    <submittedName>
        <fullName evidence="2">Cytochrome P450 monooxygenase CYP52X1</fullName>
    </submittedName>
</protein>
<gene>
    <name evidence="2" type="primary">E2EAF6</name>
</gene>
<feature type="transmembrane region" description="Helical" evidence="1">
    <location>
        <begin position="137"/>
        <end position="161"/>
    </location>
</feature>
<keyword evidence="2" id="KW-0503">Monooxygenase</keyword>
<evidence type="ECO:0000256" key="1">
    <source>
        <dbReference type="SAM" id="Phobius"/>
    </source>
</evidence>
<proteinExistence type="predicted"/>
<keyword evidence="1" id="KW-0812">Transmembrane</keyword>
<feature type="transmembrane region" description="Helical" evidence="1">
    <location>
        <begin position="62"/>
        <end position="85"/>
    </location>
</feature>
<keyword evidence="1" id="KW-0472">Membrane</keyword>
<keyword evidence="2" id="KW-0560">Oxidoreductase</keyword>
<accession>A0A5K1JZ61</accession>
<reference evidence="2" key="1">
    <citation type="submission" date="2019-10" db="EMBL/GenBank/DDBJ databases">
        <authorList>
            <person name="Nor Muhammad N."/>
        </authorList>
    </citation>
    <scope>NUCLEOTIDE SEQUENCE</scope>
</reference>